<dbReference type="PRINTS" id="PR00335">
    <property type="entry name" value="KUPTAKETRKA"/>
</dbReference>
<evidence type="ECO:0000256" key="2">
    <source>
        <dbReference type="ARBA" id="ARBA00022448"/>
    </source>
</evidence>
<evidence type="ECO:0000259" key="8">
    <source>
        <dbReference type="PROSITE" id="PS51202"/>
    </source>
</evidence>
<dbReference type="NCBIfam" id="NF007034">
    <property type="entry name" value="PRK09496.2-1"/>
    <property type="match status" value="1"/>
</dbReference>
<organism evidence="9 10">
    <name type="scientific">Defluviitalea raffinosedens</name>
    <dbReference type="NCBI Taxonomy" id="1450156"/>
    <lineage>
        <taxon>Bacteria</taxon>
        <taxon>Bacillati</taxon>
        <taxon>Bacillota</taxon>
        <taxon>Clostridia</taxon>
        <taxon>Lachnospirales</taxon>
        <taxon>Defluviitaleaceae</taxon>
        <taxon>Defluviitalea</taxon>
    </lineage>
</organism>
<comment type="caution">
    <text evidence="9">The sequence shown here is derived from an EMBL/GenBank/DDBJ whole genome shotgun (WGS) entry which is preliminary data.</text>
</comment>
<dbReference type="Gene3D" id="3.30.70.1450">
    <property type="entry name" value="Regulator of K+ conductance, C-terminal domain"/>
    <property type="match status" value="2"/>
</dbReference>
<evidence type="ECO:0000256" key="3">
    <source>
        <dbReference type="ARBA" id="ARBA00022538"/>
    </source>
</evidence>
<evidence type="ECO:0000259" key="7">
    <source>
        <dbReference type="PROSITE" id="PS51201"/>
    </source>
</evidence>
<evidence type="ECO:0000256" key="1">
    <source>
        <dbReference type="ARBA" id="ARBA00017378"/>
    </source>
</evidence>
<dbReference type="NCBIfam" id="NF007041">
    <property type="entry name" value="PRK09496.3-4"/>
    <property type="match status" value="1"/>
</dbReference>
<protein>
    <recommendedName>
        <fullName evidence="1">Trk system potassium uptake protein TrkA</fullName>
    </recommendedName>
</protein>
<evidence type="ECO:0000313" key="10">
    <source>
        <dbReference type="Proteomes" id="UP000483018"/>
    </source>
</evidence>
<dbReference type="SUPFAM" id="SSF51735">
    <property type="entry name" value="NAD(P)-binding Rossmann-fold domains"/>
    <property type="match status" value="2"/>
</dbReference>
<feature type="domain" description="RCK C-terminal" evidence="8">
    <location>
        <begin position="140"/>
        <end position="221"/>
    </location>
</feature>
<dbReference type="Pfam" id="PF02254">
    <property type="entry name" value="TrkA_N"/>
    <property type="match status" value="2"/>
</dbReference>
<dbReference type="AlphaFoldDB" id="A0A7C8HH57"/>
<gene>
    <name evidence="9" type="primary">trkA</name>
    <name evidence="9" type="ORF">GND95_04635</name>
</gene>
<feature type="domain" description="RCK N-terminal" evidence="7">
    <location>
        <begin position="1"/>
        <end position="120"/>
    </location>
</feature>
<dbReference type="InterPro" id="IPR003148">
    <property type="entry name" value="RCK_N"/>
</dbReference>
<dbReference type="PROSITE" id="PS51202">
    <property type="entry name" value="RCK_C"/>
    <property type="match status" value="2"/>
</dbReference>
<dbReference type="NCBIfam" id="NF007033">
    <property type="entry name" value="PRK09496.1-5"/>
    <property type="match status" value="1"/>
</dbReference>
<evidence type="ECO:0000256" key="5">
    <source>
        <dbReference type="ARBA" id="ARBA00023027"/>
    </source>
</evidence>
<dbReference type="EMBL" id="WSLF01000003">
    <property type="protein sequence ID" value="KAE9635438.1"/>
    <property type="molecule type" value="Genomic_DNA"/>
</dbReference>
<dbReference type="PANTHER" id="PTHR43833:SF5">
    <property type="entry name" value="TRK SYSTEM POTASSIUM UPTAKE PROTEIN TRKA"/>
    <property type="match status" value="1"/>
</dbReference>
<dbReference type="InterPro" id="IPR036721">
    <property type="entry name" value="RCK_C_sf"/>
</dbReference>
<name>A0A7C8HH57_9FIRM</name>
<evidence type="ECO:0000256" key="6">
    <source>
        <dbReference type="ARBA" id="ARBA00023065"/>
    </source>
</evidence>
<dbReference type="InterPro" id="IPR050721">
    <property type="entry name" value="Trk_Ktr_HKT_K-transport"/>
</dbReference>
<evidence type="ECO:0000313" key="9">
    <source>
        <dbReference type="EMBL" id="KAE9635438.1"/>
    </source>
</evidence>
<dbReference type="RefSeq" id="WP_158739686.1">
    <property type="nucleotide sequence ID" value="NZ_WSLF01000003.1"/>
</dbReference>
<dbReference type="Pfam" id="PF02080">
    <property type="entry name" value="TrkA_C"/>
    <property type="match status" value="2"/>
</dbReference>
<keyword evidence="4" id="KW-0630">Potassium</keyword>
<dbReference type="Proteomes" id="UP000483018">
    <property type="component" value="Unassembled WGS sequence"/>
</dbReference>
<accession>A0A7C8HH57</accession>
<dbReference type="GO" id="GO:0015079">
    <property type="term" value="F:potassium ion transmembrane transporter activity"/>
    <property type="evidence" value="ECO:0007669"/>
    <property type="project" value="InterPro"/>
</dbReference>
<dbReference type="Gene3D" id="3.40.50.720">
    <property type="entry name" value="NAD(P)-binding Rossmann-like Domain"/>
    <property type="match status" value="2"/>
</dbReference>
<dbReference type="InterPro" id="IPR036291">
    <property type="entry name" value="NAD(P)-bd_dom_sf"/>
</dbReference>
<sequence>MKVLIVGIGKLGYRLAESLINEDIDVTLMDQNPKVLERINNYLDVLTITANGIEIEVLKELNIKSYDFLVATTYSDETNAMICSIAKKLGCKKTIARIRNPEYTKQIDFIKQEMGIDHIINPELATSNEIARYLLKSYNFYSEDFAKGKVSILDFNIKNLPAFVGKKIVELDDMEDLLIAAITRNDEILIPHGYTELLENDIIHVIGSAENVNRLGEKFNLHTDKSKIKKVMILGGGNIAYYLAQKLRSSNTRVSIIEQDRDRCRYLSERLPEALIIRGDGTDINLLEEEGLETMDAFIGATGFDEQNLLMTVVAIQAGVHKTIAKISRPNYIKIIDNLGIDVALNPTNIATSSILKFIRGGKVVSVSLLLGGQAEVIEVIAIKGSRIVGKPIAQLGLPKGIIIGAIVHEGKVIIPNGNTVIEPDDRLIIFCLSSNVPDLDMFIKPAKGGLFR</sequence>
<dbReference type="InterPro" id="IPR006037">
    <property type="entry name" value="RCK_C"/>
</dbReference>
<dbReference type="SUPFAM" id="SSF116726">
    <property type="entry name" value="TrkA C-terminal domain-like"/>
    <property type="match status" value="2"/>
</dbReference>
<keyword evidence="10" id="KW-1185">Reference proteome</keyword>
<feature type="domain" description="RCK N-terminal" evidence="7">
    <location>
        <begin position="228"/>
        <end position="345"/>
    </location>
</feature>
<dbReference type="PROSITE" id="PS51201">
    <property type="entry name" value="RCK_N"/>
    <property type="match status" value="2"/>
</dbReference>
<proteinExistence type="predicted"/>
<feature type="domain" description="RCK C-terminal" evidence="8">
    <location>
        <begin position="365"/>
        <end position="446"/>
    </location>
</feature>
<dbReference type="GO" id="GO:0005886">
    <property type="term" value="C:plasma membrane"/>
    <property type="evidence" value="ECO:0007669"/>
    <property type="project" value="InterPro"/>
</dbReference>
<dbReference type="NCBIfam" id="NF007039">
    <property type="entry name" value="PRK09496.3-2"/>
    <property type="match status" value="1"/>
</dbReference>
<keyword evidence="5" id="KW-0520">NAD</keyword>
<dbReference type="OrthoDB" id="9775180at2"/>
<dbReference type="NCBIfam" id="NF007032">
    <property type="entry name" value="PRK09496.1-4"/>
    <property type="match status" value="1"/>
</dbReference>
<dbReference type="InterPro" id="IPR006036">
    <property type="entry name" value="K_uptake_TrkA"/>
</dbReference>
<dbReference type="NCBIfam" id="NF007031">
    <property type="entry name" value="PRK09496.1-2"/>
    <property type="match status" value="1"/>
</dbReference>
<keyword evidence="6" id="KW-0406">Ion transport</keyword>
<keyword evidence="3" id="KW-0633">Potassium transport</keyword>
<evidence type="ECO:0000256" key="4">
    <source>
        <dbReference type="ARBA" id="ARBA00022958"/>
    </source>
</evidence>
<reference evidence="9 10" key="1">
    <citation type="submission" date="2019-12" db="EMBL/GenBank/DDBJ databases">
        <title>Defluviitalea raffinosedens, isolated from a biogas fermenter, genome sequencing and characterization.</title>
        <authorList>
            <person name="Rettenmaier R."/>
            <person name="Schneider M."/>
            <person name="Neuhaus K."/>
            <person name="Liebl W."/>
            <person name="Zverlov V."/>
        </authorList>
    </citation>
    <scope>NUCLEOTIDE SEQUENCE [LARGE SCALE GENOMIC DNA]</scope>
    <source>
        <strain evidence="9 10">249c-K6</strain>
    </source>
</reference>
<dbReference type="PANTHER" id="PTHR43833">
    <property type="entry name" value="POTASSIUM CHANNEL PROTEIN 2-RELATED-RELATED"/>
    <property type="match status" value="1"/>
</dbReference>
<keyword evidence="2" id="KW-0813">Transport</keyword>